<proteinExistence type="predicted"/>
<name>A0A1S7LEY3_MAGMO</name>
<organism evidence="3">
    <name type="scientific">Magnetococcus massalia (strain MO-1)</name>
    <dbReference type="NCBI Taxonomy" id="451514"/>
    <lineage>
        <taxon>Bacteria</taxon>
        <taxon>Pseudomonadati</taxon>
        <taxon>Pseudomonadota</taxon>
        <taxon>Magnetococcia</taxon>
        <taxon>Magnetococcales</taxon>
        <taxon>Magnetococcaceae</taxon>
        <taxon>Magnetococcus</taxon>
    </lineage>
</organism>
<sequence>MKGRLLLAVVALSLVTGCSGSFRMPWEKSYDPSEIPTREPLEIPPDLYSLPKAGYDKTGRQQHKKSQEGSTANEILFGGGEAGRSDEMGRNEQETLPDWVGSKP</sequence>
<evidence type="ECO:0000256" key="2">
    <source>
        <dbReference type="SAM" id="SignalP"/>
    </source>
</evidence>
<gene>
    <name evidence="3" type="ORF">MAGMO_0762</name>
</gene>
<keyword evidence="2" id="KW-0732">Signal</keyword>
<evidence type="ECO:0000256" key="1">
    <source>
        <dbReference type="SAM" id="MobiDB-lite"/>
    </source>
</evidence>
<evidence type="ECO:0000313" key="3">
    <source>
        <dbReference type="EMBL" id="CRH04963.1"/>
    </source>
</evidence>
<reference evidence="3" key="1">
    <citation type="submission" date="2015-04" db="EMBL/GenBank/DDBJ databases">
        <authorList>
            <person name="Syromyatnikov M.Y."/>
            <person name="Popov V.N."/>
        </authorList>
    </citation>
    <scope>NUCLEOTIDE SEQUENCE</scope>
    <source>
        <strain evidence="3">MO-1</strain>
    </source>
</reference>
<dbReference type="PROSITE" id="PS51257">
    <property type="entry name" value="PROKAR_LIPOPROTEIN"/>
    <property type="match status" value="1"/>
</dbReference>
<dbReference type="EMBL" id="LO017727">
    <property type="protein sequence ID" value="CRH04963.1"/>
    <property type="molecule type" value="Genomic_DNA"/>
</dbReference>
<dbReference type="AlphaFoldDB" id="A0A1S7LEY3"/>
<evidence type="ECO:0008006" key="4">
    <source>
        <dbReference type="Google" id="ProtNLM"/>
    </source>
</evidence>
<feature type="chain" id="PRO_5012413356" description="Lipoprotein" evidence="2">
    <location>
        <begin position="22"/>
        <end position="104"/>
    </location>
</feature>
<feature type="signal peptide" evidence="2">
    <location>
        <begin position="1"/>
        <end position="21"/>
    </location>
</feature>
<feature type="compositionally biased region" description="Basic and acidic residues" evidence="1">
    <location>
        <begin position="29"/>
        <end position="41"/>
    </location>
</feature>
<feature type="region of interest" description="Disordered" evidence="1">
    <location>
        <begin position="29"/>
        <end position="104"/>
    </location>
</feature>
<feature type="compositionally biased region" description="Basic and acidic residues" evidence="1">
    <location>
        <begin position="83"/>
        <end position="93"/>
    </location>
</feature>
<protein>
    <recommendedName>
        <fullName evidence="4">Lipoprotein</fullName>
    </recommendedName>
</protein>
<accession>A0A1S7LEY3</accession>